<dbReference type="Gene3D" id="2.40.380.10">
    <property type="entry name" value="FomD-like"/>
    <property type="match status" value="1"/>
</dbReference>
<dbReference type="InterPro" id="IPR050212">
    <property type="entry name" value="Ntdp-like"/>
</dbReference>
<keyword evidence="4" id="KW-1185">Reference proteome</keyword>
<evidence type="ECO:0000256" key="1">
    <source>
        <dbReference type="ARBA" id="ARBA00022801"/>
    </source>
</evidence>
<proteinExistence type="predicted"/>
<accession>A0ABZ1SS72</accession>
<gene>
    <name evidence="3" type="ORF">OG913_39385</name>
</gene>
<dbReference type="EMBL" id="CP108085">
    <property type="protein sequence ID" value="WUP75339.1"/>
    <property type="molecule type" value="Genomic_DNA"/>
</dbReference>
<dbReference type="InterPro" id="IPR035930">
    <property type="entry name" value="FomD-like_sf"/>
</dbReference>
<organism evidence="3 4">
    <name type="scientific">Microbispora hainanensis</name>
    <dbReference type="NCBI Taxonomy" id="568844"/>
    <lineage>
        <taxon>Bacteria</taxon>
        <taxon>Bacillati</taxon>
        <taxon>Actinomycetota</taxon>
        <taxon>Actinomycetes</taxon>
        <taxon>Streptosporangiales</taxon>
        <taxon>Streptosporangiaceae</taxon>
        <taxon>Microbispora</taxon>
    </lineage>
</organism>
<dbReference type="PANTHER" id="PTHR39159:SF1">
    <property type="entry name" value="UPF0374 PROTEIN YGAC"/>
    <property type="match status" value="1"/>
</dbReference>
<dbReference type="SUPFAM" id="SSF159234">
    <property type="entry name" value="FomD-like"/>
    <property type="match status" value="1"/>
</dbReference>
<dbReference type="Pfam" id="PF04167">
    <property type="entry name" value="DUF402"/>
    <property type="match status" value="1"/>
</dbReference>
<dbReference type="InterPro" id="IPR007295">
    <property type="entry name" value="DUF402"/>
</dbReference>
<name>A0ABZ1SS72_9ACTN</name>
<evidence type="ECO:0000313" key="3">
    <source>
        <dbReference type="EMBL" id="WUP75339.1"/>
    </source>
</evidence>
<dbReference type="RefSeq" id="WP_142649897.1">
    <property type="nucleotide sequence ID" value="NZ_CP108085.1"/>
</dbReference>
<evidence type="ECO:0000259" key="2">
    <source>
        <dbReference type="Pfam" id="PF04167"/>
    </source>
</evidence>
<feature type="domain" description="DUF402" evidence="2">
    <location>
        <begin position="25"/>
        <end position="149"/>
    </location>
</feature>
<dbReference type="Proteomes" id="UP001432011">
    <property type="component" value="Chromosome"/>
</dbReference>
<reference evidence="3" key="1">
    <citation type="submission" date="2022-10" db="EMBL/GenBank/DDBJ databases">
        <title>The complete genomes of actinobacterial strains from the NBC collection.</title>
        <authorList>
            <person name="Joergensen T.S."/>
            <person name="Alvarez Arevalo M."/>
            <person name="Sterndorff E.B."/>
            <person name="Faurdal D."/>
            <person name="Vuksanovic O."/>
            <person name="Mourched A.-S."/>
            <person name="Charusanti P."/>
            <person name="Shaw S."/>
            <person name="Blin K."/>
            <person name="Weber T."/>
        </authorList>
    </citation>
    <scope>NUCLEOTIDE SEQUENCE</scope>
    <source>
        <strain evidence="3">NBC_00254</strain>
    </source>
</reference>
<evidence type="ECO:0000313" key="4">
    <source>
        <dbReference type="Proteomes" id="UP001432011"/>
    </source>
</evidence>
<keyword evidence="1" id="KW-0378">Hydrolase</keyword>
<protein>
    <submittedName>
        <fullName evidence="3">YgaC family protein</fullName>
    </submittedName>
</protein>
<sequence>MSEVRIVYRKYGGSLHWHQYARVLGEDEHGVWTGCPPGTVGRRGNEPPVVWEDAFVMLFPGNAWWTATFNSPSNRCAIYCDVTTVPVRGDGRITMADLDLDVLRMRDGRVILDDEDEFAVHQVRYGYPEEVVRQAERSAAWLMEAVAARTGPFGGAHHRWLSLVR</sequence>
<dbReference type="PANTHER" id="PTHR39159">
    <property type="match status" value="1"/>
</dbReference>